<dbReference type="EC" id="2.4.99.28" evidence="10"/>
<keyword evidence="16" id="KW-1185">Reference proteome</keyword>
<evidence type="ECO:0000256" key="1">
    <source>
        <dbReference type="ARBA" id="ARBA00004752"/>
    </source>
</evidence>
<keyword evidence="5" id="KW-0645">Protease</keyword>
<dbReference type="InterPro" id="IPR050396">
    <property type="entry name" value="Glycosyltr_51/Transpeptidase"/>
</dbReference>
<comment type="catalytic activity">
    <reaction evidence="11">
        <text>[GlcNAc-(1-&gt;4)-Mur2Ac(oyl-L-Ala-gamma-D-Glu-L-Lys-D-Ala-D-Ala)](n)-di-trans,octa-cis-undecaprenyl diphosphate + beta-D-GlcNAc-(1-&gt;4)-Mur2Ac(oyl-L-Ala-gamma-D-Glu-L-Lys-D-Ala-D-Ala)-di-trans,octa-cis-undecaprenyl diphosphate = [GlcNAc-(1-&gt;4)-Mur2Ac(oyl-L-Ala-gamma-D-Glu-L-Lys-D-Ala-D-Ala)](n+1)-di-trans,octa-cis-undecaprenyl diphosphate + di-trans,octa-cis-undecaprenyl diphosphate + H(+)</text>
        <dbReference type="Rhea" id="RHEA:23708"/>
        <dbReference type="Rhea" id="RHEA-COMP:9602"/>
        <dbReference type="Rhea" id="RHEA-COMP:9603"/>
        <dbReference type="ChEBI" id="CHEBI:15378"/>
        <dbReference type="ChEBI" id="CHEBI:58405"/>
        <dbReference type="ChEBI" id="CHEBI:60033"/>
        <dbReference type="ChEBI" id="CHEBI:78435"/>
        <dbReference type="EC" id="2.4.99.28"/>
    </reaction>
</comment>
<dbReference type="PANTHER" id="PTHR32282">
    <property type="entry name" value="BINDING PROTEIN TRANSPEPTIDASE, PUTATIVE-RELATED"/>
    <property type="match status" value="1"/>
</dbReference>
<dbReference type="InterPro" id="IPR009647">
    <property type="entry name" value="PBP_C"/>
</dbReference>
<dbReference type="InterPro" id="IPR011815">
    <property type="entry name" value="PBP_1c"/>
</dbReference>
<dbReference type="Pfam" id="PF00905">
    <property type="entry name" value="Transpeptidase"/>
    <property type="match status" value="1"/>
</dbReference>
<comment type="similarity">
    <text evidence="3">In the N-terminal section; belongs to the glycosyltransferase 51 family.</text>
</comment>
<dbReference type="Pfam" id="PF06832">
    <property type="entry name" value="BiPBP_C"/>
    <property type="match status" value="1"/>
</dbReference>
<evidence type="ECO:0000256" key="2">
    <source>
        <dbReference type="ARBA" id="ARBA00007090"/>
    </source>
</evidence>
<dbReference type="SUPFAM" id="SSF56601">
    <property type="entry name" value="beta-lactamase/transpeptidase-like"/>
    <property type="match status" value="1"/>
</dbReference>
<dbReference type="PANTHER" id="PTHR32282:SF15">
    <property type="entry name" value="PENICILLIN-BINDING PROTEIN 1C"/>
    <property type="match status" value="1"/>
</dbReference>
<comment type="similarity">
    <text evidence="2">In the C-terminal section; belongs to the transpeptidase family.</text>
</comment>
<keyword evidence="8" id="KW-0378">Hydrolase</keyword>
<dbReference type="InterPro" id="IPR036950">
    <property type="entry name" value="PBP_transglycosylase"/>
</dbReference>
<name>A0ABS4BH38_9HYPH</name>
<dbReference type="InterPro" id="IPR001460">
    <property type="entry name" value="PCN-bd_Tpept"/>
</dbReference>
<evidence type="ECO:0000256" key="7">
    <source>
        <dbReference type="ARBA" id="ARBA00022679"/>
    </source>
</evidence>
<comment type="pathway">
    <text evidence="1">Cell wall biogenesis; peptidoglycan biosynthesis.</text>
</comment>
<dbReference type="Proteomes" id="UP000678276">
    <property type="component" value="Unassembled WGS sequence"/>
</dbReference>
<evidence type="ECO:0000259" key="12">
    <source>
        <dbReference type="Pfam" id="PF00905"/>
    </source>
</evidence>
<evidence type="ECO:0000256" key="5">
    <source>
        <dbReference type="ARBA" id="ARBA00022670"/>
    </source>
</evidence>
<dbReference type="InterPro" id="IPR012338">
    <property type="entry name" value="Beta-lactam/transpept-like"/>
</dbReference>
<evidence type="ECO:0000256" key="9">
    <source>
        <dbReference type="ARBA" id="ARBA00023268"/>
    </source>
</evidence>
<dbReference type="NCBIfam" id="TIGR02073">
    <property type="entry name" value="PBP_1c"/>
    <property type="match status" value="1"/>
</dbReference>
<dbReference type="Gene3D" id="3.40.710.10">
    <property type="entry name" value="DD-peptidase/beta-lactamase superfamily"/>
    <property type="match status" value="1"/>
</dbReference>
<dbReference type="Pfam" id="PF00912">
    <property type="entry name" value="Transgly"/>
    <property type="match status" value="1"/>
</dbReference>
<protein>
    <recommendedName>
        <fullName evidence="10">peptidoglycan glycosyltransferase</fullName>
        <ecNumber evidence="10">2.4.99.28</ecNumber>
    </recommendedName>
</protein>
<dbReference type="InterPro" id="IPR023346">
    <property type="entry name" value="Lysozyme-like_dom_sf"/>
</dbReference>
<keyword evidence="6" id="KW-0328">Glycosyltransferase</keyword>
<keyword evidence="9" id="KW-0511">Multifunctional enzyme</keyword>
<evidence type="ECO:0000256" key="6">
    <source>
        <dbReference type="ARBA" id="ARBA00022676"/>
    </source>
</evidence>
<accession>A0ABS4BH38</accession>
<keyword evidence="4" id="KW-0121">Carboxypeptidase</keyword>
<sequence length="695" mass="75227">MSSRRRLAQTGLFCLLLLLIAALWSYSAFERAVSRRVAALAAPEVGAEVVDREGRLLRAFPVADGRWRLAADGGDVDPRFLTMLLAWEDKRFLDHGGIDGWALARAAWQSLSHGRIVSGGSTLTMQVARMLDGLPTGSVFAKIEQMLTAVALERRYDKAEILSLYLRLAPYGGNVEGIRAAALSLFGKEPRRLTAGEAALLVALPQSPERYRPDRFPERAKSARDRVLQRMADLDVLDARQVQRASREPMPRGRREMPVMAAHVSERLHAARPQQSRINLTIDARLQEKLETYARQKAKSLKSPLSLALVVADHRTGEILAEVGSPDMFDRSRQGFVDLTQALRSPGSTLKPLIYGLAFERGVAHPESLVDDSPGGFAGYTPQNFDHQFEGIITVRRALQLSRNLPAVELLSAVGPSRLVQRIRRTGARPELGDRSLPGLAIGLGGLGLTLEDLVRLYAGIANGGVSVPLHVEASADPLVQRRILSEQAAWYVTSILAGATSTTKGSPGEIAHKTGTSFGYRDAWTIGYDGRHVVGVWLGRPDGAPVPGLVGQDAAVPVMHDVFARIGPVTRLAGPPPGILASAGAGLPPPLKRVGRAAERGQAGLRPEIVYPPDKARIELPGLAGADAAREAEMPLFLKVRNGRPPFTWYVDGLPVERDQRLRQSAFRPKEPGFLSISVVDGTGAAASAEVFVK</sequence>
<gene>
    <name evidence="15" type="primary">pbpC</name>
    <name evidence="15" type="ORF">J6595_09745</name>
</gene>
<dbReference type="Gene3D" id="1.10.3810.10">
    <property type="entry name" value="Biosynthetic peptidoglycan transglycosylase-like"/>
    <property type="match status" value="1"/>
</dbReference>
<evidence type="ECO:0000259" key="14">
    <source>
        <dbReference type="Pfam" id="PF06832"/>
    </source>
</evidence>
<evidence type="ECO:0000256" key="11">
    <source>
        <dbReference type="ARBA" id="ARBA00049902"/>
    </source>
</evidence>
<evidence type="ECO:0000313" key="15">
    <source>
        <dbReference type="EMBL" id="MBP0615862.1"/>
    </source>
</evidence>
<evidence type="ECO:0000256" key="4">
    <source>
        <dbReference type="ARBA" id="ARBA00022645"/>
    </source>
</evidence>
<proteinExistence type="inferred from homology"/>
<feature type="domain" description="Glycosyl transferase family 51" evidence="13">
    <location>
        <begin position="64"/>
        <end position="231"/>
    </location>
</feature>
<evidence type="ECO:0000256" key="8">
    <source>
        <dbReference type="ARBA" id="ARBA00022801"/>
    </source>
</evidence>
<organism evidence="15 16">
    <name type="scientific">Jiella mangrovi</name>
    <dbReference type="NCBI Taxonomy" id="2821407"/>
    <lineage>
        <taxon>Bacteria</taxon>
        <taxon>Pseudomonadati</taxon>
        <taxon>Pseudomonadota</taxon>
        <taxon>Alphaproteobacteria</taxon>
        <taxon>Hyphomicrobiales</taxon>
        <taxon>Aurantimonadaceae</taxon>
        <taxon>Jiella</taxon>
    </lineage>
</organism>
<feature type="domain" description="Penicillin-binding C-terminal" evidence="14">
    <location>
        <begin position="601"/>
        <end position="690"/>
    </location>
</feature>
<keyword evidence="7" id="KW-0808">Transferase</keyword>
<comment type="caution">
    <text evidence="15">The sequence shown here is derived from an EMBL/GenBank/DDBJ whole genome shotgun (WGS) entry which is preliminary data.</text>
</comment>
<dbReference type="RefSeq" id="WP_209594283.1">
    <property type="nucleotide sequence ID" value="NZ_JAGJCF010000005.1"/>
</dbReference>
<dbReference type="EMBL" id="JAGJCF010000005">
    <property type="protein sequence ID" value="MBP0615862.1"/>
    <property type="molecule type" value="Genomic_DNA"/>
</dbReference>
<evidence type="ECO:0000313" key="16">
    <source>
        <dbReference type="Proteomes" id="UP000678276"/>
    </source>
</evidence>
<dbReference type="InterPro" id="IPR001264">
    <property type="entry name" value="Glyco_trans_51"/>
</dbReference>
<evidence type="ECO:0000256" key="10">
    <source>
        <dbReference type="ARBA" id="ARBA00044770"/>
    </source>
</evidence>
<evidence type="ECO:0000259" key="13">
    <source>
        <dbReference type="Pfam" id="PF00912"/>
    </source>
</evidence>
<reference evidence="15 16" key="1">
    <citation type="submission" date="2021-04" db="EMBL/GenBank/DDBJ databases">
        <title>Whole genome sequence of Jiella sp. KSK16Y-1.</title>
        <authorList>
            <person name="Tuo L."/>
        </authorList>
    </citation>
    <scope>NUCLEOTIDE SEQUENCE [LARGE SCALE GENOMIC DNA]</scope>
    <source>
        <strain evidence="15 16">KSK16Y-1</strain>
    </source>
</reference>
<dbReference type="SUPFAM" id="SSF53955">
    <property type="entry name" value="Lysozyme-like"/>
    <property type="match status" value="1"/>
</dbReference>
<feature type="domain" description="Penicillin-binding protein transpeptidase" evidence="12">
    <location>
        <begin position="308"/>
        <end position="528"/>
    </location>
</feature>
<evidence type="ECO:0000256" key="3">
    <source>
        <dbReference type="ARBA" id="ARBA00007739"/>
    </source>
</evidence>